<feature type="domain" description="ABC transporter substrate-binding protein PnrA-like" evidence="8">
    <location>
        <begin position="32"/>
        <end position="325"/>
    </location>
</feature>
<dbReference type="RefSeq" id="WP_180138140.1">
    <property type="nucleotide sequence ID" value="NZ_CAADHO010000002.1"/>
</dbReference>
<dbReference type="PANTHER" id="PTHR34296">
    <property type="entry name" value="TRANSCRIPTIONAL ACTIVATOR PROTEIN MED"/>
    <property type="match status" value="1"/>
</dbReference>
<name>A0A4U8YKT3_9BACT</name>
<evidence type="ECO:0000256" key="2">
    <source>
        <dbReference type="ARBA" id="ARBA00008610"/>
    </source>
</evidence>
<dbReference type="InterPro" id="IPR050957">
    <property type="entry name" value="BMP_lipoprotein"/>
</dbReference>
<keyword evidence="5" id="KW-0472">Membrane</keyword>
<evidence type="ECO:0000313" key="10">
    <source>
        <dbReference type="Proteomes" id="UP000507962"/>
    </source>
</evidence>
<sequence>MKSLILFLAALLIGAVPASGSSLTVGFLVGYSGIGDQSFNDMTYAGLIKAKQDLGIGVVVEDMEKSQAAAEKAMQRLLQRPVQVIVANGFEFKELVTTYARRHPEVYFIMHDVPIKGLPNVVSTVFAVEEGSFLAGLLAASMPGAQKVGYIGAVDIPVLTPFLTGFRAGVRYASPGIPLEVAFISEAPDYSGFNDPARGHAVATEMYERGATTIFSVAGLTGNGVIQAARAADRFVIGVDSDQDHLAVGHVLTSMMKRLDIATYKEVAKIAMGRFHPGIRHYGLLEEGVGLSPMTYTRTRIPEALLDRLEEVRLKIIAGEIRLPRTAVPPKGAP</sequence>
<evidence type="ECO:0000313" key="9">
    <source>
        <dbReference type="EMBL" id="VFQ43749.1"/>
    </source>
</evidence>
<dbReference type="AlphaFoldDB" id="A0A4U8YKT3"/>
<dbReference type="CDD" id="cd06354">
    <property type="entry name" value="PBP1_PrnA-like"/>
    <property type="match status" value="1"/>
</dbReference>
<dbReference type="InterPro" id="IPR003760">
    <property type="entry name" value="PnrA-like"/>
</dbReference>
<feature type="chain" id="PRO_5020400911" evidence="7">
    <location>
        <begin position="19"/>
        <end position="334"/>
    </location>
</feature>
<keyword evidence="3" id="KW-1003">Cell membrane</keyword>
<keyword evidence="4 7" id="KW-0732">Signal</keyword>
<dbReference type="SUPFAM" id="SSF53822">
    <property type="entry name" value="Periplasmic binding protein-like I"/>
    <property type="match status" value="1"/>
</dbReference>
<dbReference type="Proteomes" id="UP000507962">
    <property type="component" value="Unassembled WGS sequence"/>
</dbReference>
<reference evidence="9 10" key="1">
    <citation type="submission" date="2019-03" db="EMBL/GenBank/DDBJ databases">
        <authorList>
            <person name="Nijsse B."/>
        </authorList>
    </citation>
    <scope>NUCLEOTIDE SEQUENCE [LARGE SCALE GENOMIC DNA]</scope>
    <source>
        <strain evidence="9">Desulfoluna butyratoxydans MSL71</strain>
    </source>
</reference>
<evidence type="ECO:0000256" key="4">
    <source>
        <dbReference type="ARBA" id="ARBA00022729"/>
    </source>
</evidence>
<proteinExistence type="inferred from homology"/>
<evidence type="ECO:0000256" key="5">
    <source>
        <dbReference type="ARBA" id="ARBA00023136"/>
    </source>
</evidence>
<keyword evidence="6" id="KW-0449">Lipoprotein</keyword>
<dbReference type="InterPro" id="IPR028082">
    <property type="entry name" value="Peripla_BP_I"/>
</dbReference>
<evidence type="ECO:0000256" key="6">
    <source>
        <dbReference type="ARBA" id="ARBA00023288"/>
    </source>
</evidence>
<dbReference type="GO" id="GO:0005886">
    <property type="term" value="C:plasma membrane"/>
    <property type="evidence" value="ECO:0007669"/>
    <property type="project" value="UniProtKB-SubCell"/>
</dbReference>
<dbReference type="PANTHER" id="PTHR34296:SF2">
    <property type="entry name" value="ABC TRANSPORTER GUANOSINE-BINDING PROTEIN NUPN"/>
    <property type="match status" value="1"/>
</dbReference>
<organism evidence="9 10">
    <name type="scientific">Desulfoluna butyratoxydans</name>
    <dbReference type="NCBI Taxonomy" id="231438"/>
    <lineage>
        <taxon>Bacteria</taxon>
        <taxon>Pseudomonadati</taxon>
        <taxon>Thermodesulfobacteriota</taxon>
        <taxon>Desulfobacteria</taxon>
        <taxon>Desulfobacterales</taxon>
        <taxon>Desulfolunaceae</taxon>
        <taxon>Desulfoluna</taxon>
    </lineage>
</organism>
<keyword evidence="10" id="KW-1185">Reference proteome</keyword>
<dbReference type="EMBL" id="CAADHO010000002">
    <property type="protein sequence ID" value="VFQ43749.1"/>
    <property type="molecule type" value="Genomic_DNA"/>
</dbReference>
<evidence type="ECO:0000256" key="7">
    <source>
        <dbReference type="SAM" id="SignalP"/>
    </source>
</evidence>
<dbReference type="Pfam" id="PF02608">
    <property type="entry name" value="Bmp"/>
    <property type="match status" value="1"/>
</dbReference>
<evidence type="ECO:0000259" key="8">
    <source>
        <dbReference type="Pfam" id="PF02608"/>
    </source>
</evidence>
<evidence type="ECO:0000256" key="1">
    <source>
        <dbReference type="ARBA" id="ARBA00004193"/>
    </source>
</evidence>
<accession>A0A4U8YKT3</accession>
<dbReference type="Gene3D" id="3.40.50.2300">
    <property type="match status" value="2"/>
</dbReference>
<comment type="similarity">
    <text evidence="2">Belongs to the BMP lipoprotein family.</text>
</comment>
<evidence type="ECO:0000256" key="3">
    <source>
        <dbReference type="ARBA" id="ARBA00022475"/>
    </source>
</evidence>
<protein>
    <submittedName>
        <fullName evidence="9">Abc transporter substrate-binding protein pnra-like</fullName>
    </submittedName>
</protein>
<comment type="subcellular location">
    <subcellularLocation>
        <location evidence="1">Cell membrane</location>
        <topology evidence="1">Lipid-anchor</topology>
    </subcellularLocation>
</comment>
<feature type="signal peptide" evidence="7">
    <location>
        <begin position="1"/>
        <end position="18"/>
    </location>
</feature>
<gene>
    <name evidence="9" type="ORF">MSL71_13900</name>
</gene>